<proteinExistence type="predicted"/>
<accession>A0ACB6FLY8</accession>
<name>A0ACB6FLY8_9PLEO</name>
<comment type="caution">
    <text evidence="1">The sequence shown here is derived from an EMBL/GenBank/DDBJ whole genome shotgun (WGS) entry which is preliminary data.</text>
</comment>
<dbReference type="Proteomes" id="UP000293547">
    <property type="component" value="Unassembled WGS sequence"/>
</dbReference>
<dbReference type="EMBL" id="PDWZ02000005">
    <property type="protein sequence ID" value="KAB2105437.1"/>
    <property type="molecule type" value="Genomic_DNA"/>
</dbReference>
<evidence type="ECO:0000313" key="2">
    <source>
        <dbReference type="Proteomes" id="UP000293547"/>
    </source>
</evidence>
<keyword evidence="2" id="KW-1185">Reference proteome</keyword>
<evidence type="ECO:0000313" key="1">
    <source>
        <dbReference type="EMBL" id="KAB2105437.1"/>
    </source>
</evidence>
<sequence>MLSSRINNLEATERAALTHHSSISYATDTADDSVDEYQPDDYEEEHDHEDSMMIGAPESTHIGAPHTIPHMDKEAKQCRSDEQVGFIILTRDNNKPDAYGTMSETHGPLPWPGVAKAYNEKYKLCVGPAAMEKRARQNRGAWTAKHPIYPTSIVYTRKAKTSQGRRVDGLVVKSDGLQTPAEPFEGHIFNHRVGDYMLDSDDEEDCKMNVGGWVPPDIVRNEVADLSSYLDQLRSAQIGNFVIEVFDAHNVSLGTIVADREDLGSSPLLQRLMNSNGRTQVQLHCCATTVVQSYVRCTSSKGLVELPAHLLRDSSLLMNLYCFATQLQDDSVRELILALWHRFADSNTEVSLGLEDLNLLFECTCSGDPAREFWTTTVCTMGLAAQLIKMGECNVNLIAEIQDVVARASV</sequence>
<gene>
    <name evidence="1" type="ORF">AG0111_0g5598</name>
</gene>
<protein>
    <submittedName>
        <fullName evidence="1">Uncharacterized protein</fullName>
    </submittedName>
</protein>
<organism evidence="1 2">
    <name type="scientific">Alternaria gaisen</name>
    <dbReference type="NCBI Taxonomy" id="167740"/>
    <lineage>
        <taxon>Eukaryota</taxon>
        <taxon>Fungi</taxon>
        <taxon>Dikarya</taxon>
        <taxon>Ascomycota</taxon>
        <taxon>Pezizomycotina</taxon>
        <taxon>Dothideomycetes</taxon>
        <taxon>Pleosporomycetidae</taxon>
        <taxon>Pleosporales</taxon>
        <taxon>Pleosporineae</taxon>
        <taxon>Pleosporaceae</taxon>
        <taxon>Alternaria</taxon>
        <taxon>Alternaria sect. Alternaria</taxon>
    </lineage>
</organism>
<reference evidence="1 2" key="1">
    <citation type="journal article" date="2019" name="bioRxiv">
        <title>Genomics, evolutionary history and diagnostics of the Alternaria alternata species group including apple and Asian pear pathotypes.</title>
        <authorList>
            <person name="Armitage A.D."/>
            <person name="Cockerton H.M."/>
            <person name="Sreenivasaprasad S."/>
            <person name="Woodhall J.W."/>
            <person name="Lane C.R."/>
            <person name="Harrison R.J."/>
            <person name="Clarkson J.P."/>
        </authorList>
    </citation>
    <scope>NUCLEOTIDE SEQUENCE [LARGE SCALE GENOMIC DNA]</scope>
    <source>
        <strain evidence="1 2">FERA 650</strain>
    </source>
</reference>